<gene>
    <name evidence="2" type="ORF">HUG17_0443</name>
</gene>
<dbReference type="InterPro" id="IPR027854">
    <property type="entry name" value="STMP1"/>
</dbReference>
<accession>A0A9D4SKX2</accession>
<dbReference type="Pfam" id="PF15054">
    <property type="entry name" value="DUF4535"/>
    <property type="match status" value="1"/>
</dbReference>
<reference evidence="2" key="1">
    <citation type="submission" date="2020-06" db="EMBL/GenBank/DDBJ databases">
        <authorList>
            <person name="Ji K."/>
            <person name="Li J."/>
        </authorList>
    </citation>
    <scope>NUCLEOTIDE SEQUENCE</scope>
    <source>
        <strain evidence="2">JKM2019</strain>
        <tissue evidence="2">Whole body</tissue>
    </source>
</reference>
<keyword evidence="1" id="KW-0732">Signal</keyword>
<feature type="chain" id="PRO_5038373008" evidence="1">
    <location>
        <begin position="19"/>
        <end position="75"/>
    </location>
</feature>
<protein>
    <submittedName>
        <fullName evidence="2">Uncharacterized protein</fullName>
    </submittedName>
</protein>
<evidence type="ECO:0000256" key="1">
    <source>
        <dbReference type="SAM" id="SignalP"/>
    </source>
</evidence>
<dbReference type="EMBL" id="SDOV01000001">
    <property type="protein sequence ID" value="KAH7644905.1"/>
    <property type="molecule type" value="Genomic_DNA"/>
</dbReference>
<sequence>MLRGLLIFAAGVYTGIYASQNYDVPQVDKPQELLNRVKIWLNDIDRQYRKSGLIVVIYKICINEKKMIISCDLYM</sequence>
<organism evidence="2">
    <name type="scientific">Dermatophagoides farinae</name>
    <name type="common">American house dust mite</name>
    <dbReference type="NCBI Taxonomy" id="6954"/>
    <lineage>
        <taxon>Eukaryota</taxon>
        <taxon>Metazoa</taxon>
        <taxon>Ecdysozoa</taxon>
        <taxon>Arthropoda</taxon>
        <taxon>Chelicerata</taxon>
        <taxon>Arachnida</taxon>
        <taxon>Acari</taxon>
        <taxon>Acariformes</taxon>
        <taxon>Sarcoptiformes</taxon>
        <taxon>Astigmata</taxon>
        <taxon>Psoroptidia</taxon>
        <taxon>Analgoidea</taxon>
        <taxon>Pyroglyphidae</taxon>
        <taxon>Dermatophagoidinae</taxon>
        <taxon>Dermatophagoides</taxon>
    </lineage>
</organism>
<dbReference type="Proteomes" id="UP000828236">
    <property type="component" value="Unassembled WGS sequence"/>
</dbReference>
<name>A0A9D4SKX2_DERFA</name>
<comment type="caution">
    <text evidence="2">The sequence shown here is derived from an EMBL/GenBank/DDBJ whole genome shotgun (WGS) entry which is preliminary data.</text>
</comment>
<reference evidence="2" key="2">
    <citation type="journal article" date="2021" name="World Allergy Organ. J.">
        <title>Chromosome-level assembly of Dermatophagoides farinae genome and transcriptome reveals two novel allergens Der f 37 and Der f 39.</title>
        <authorList>
            <person name="Chen J."/>
            <person name="Cai Z."/>
            <person name="Fan D."/>
            <person name="Hu J."/>
            <person name="Hou Y."/>
            <person name="He Y."/>
            <person name="Zhang Z."/>
            <person name="Zhao Z."/>
            <person name="Gao P."/>
            <person name="Hu W."/>
            <person name="Sun J."/>
            <person name="Li J."/>
            <person name="Ji K."/>
        </authorList>
    </citation>
    <scope>NUCLEOTIDE SEQUENCE</scope>
    <source>
        <strain evidence="2">JKM2019</strain>
    </source>
</reference>
<proteinExistence type="predicted"/>
<dbReference type="AlphaFoldDB" id="A0A9D4SKX2"/>
<evidence type="ECO:0000313" key="2">
    <source>
        <dbReference type="EMBL" id="KAH7644905.1"/>
    </source>
</evidence>
<feature type="signal peptide" evidence="1">
    <location>
        <begin position="1"/>
        <end position="18"/>
    </location>
</feature>